<dbReference type="EMBL" id="CZBV01000005">
    <property type="protein sequence ID" value="CUQ87443.1"/>
    <property type="molecule type" value="Genomic_DNA"/>
</dbReference>
<organism evidence="2 6">
    <name type="scientific">Lachnospira eligens</name>
    <dbReference type="NCBI Taxonomy" id="39485"/>
    <lineage>
        <taxon>Bacteria</taxon>
        <taxon>Bacillati</taxon>
        <taxon>Bacillota</taxon>
        <taxon>Clostridia</taxon>
        <taxon>Lachnospirales</taxon>
        <taxon>Lachnospiraceae</taxon>
        <taxon>Lachnospira</taxon>
    </lineage>
</organism>
<dbReference type="OrthoDB" id="9965603at2"/>
<name>A0A174YP12_9FIRM</name>
<accession>A0A174YP12</accession>
<evidence type="ECO:0000313" key="2">
    <source>
        <dbReference type="EMBL" id="CUQ75227.1"/>
    </source>
</evidence>
<evidence type="ECO:0000313" key="8">
    <source>
        <dbReference type="Proteomes" id="UP000285201"/>
    </source>
</evidence>
<dbReference type="RefSeq" id="WP_055214270.1">
    <property type="nucleotide sequence ID" value="NZ_CABIXW010000005.1"/>
</dbReference>
<feature type="transmembrane region" description="Helical" evidence="1">
    <location>
        <begin position="7"/>
        <end position="25"/>
    </location>
</feature>
<gene>
    <name evidence="5" type="ORF">DW007_05240</name>
    <name evidence="4" type="ORF">DW858_00115</name>
    <name evidence="2" type="ORF">ERS852490_00391</name>
    <name evidence="3" type="ORF">ERS852492_02036</name>
</gene>
<evidence type="ECO:0000313" key="3">
    <source>
        <dbReference type="EMBL" id="CUQ87443.1"/>
    </source>
</evidence>
<dbReference type="Proteomes" id="UP000285844">
    <property type="component" value="Unassembled WGS sequence"/>
</dbReference>
<evidence type="ECO:0000313" key="9">
    <source>
        <dbReference type="Proteomes" id="UP000285844"/>
    </source>
</evidence>
<evidence type="ECO:0000313" key="5">
    <source>
        <dbReference type="EMBL" id="RHL70381.1"/>
    </source>
</evidence>
<reference evidence="6 7" key="1">
    <citation type="submission" date="2015-09" db="EMBL/GenBank/DDBJ databases">
        <authorList>
            <consortium name="Pathogen Informatics"/>
        </authorList>
    </citation>
    <scope>NUCLEOTIDE SEQUENCE [LARGE SCALE GENOMIC DNA]</scope>
    <source>
        <strain evidence="2 6">2789STDY5834875</strain>
        <strain evidence="3 7">2789STDY5834878</strain>
    </source>
</reference>
<keyword evidence="1" id="KW-0472">Membrane</keyword>
<keyword evidence="1" id="KW-0812">Transmembrane</keyword>
<reference evidence="8 9" key="2">
    <citation type="submission" date="2018-08" db="EMBL/GenBank/DDBJ databases">
        <title>A genome reference for cultivated species of the human gut microbiota.</title>
        <authorList>
            <person name="Zou Y."/>
            <person name="Xue W."/>
            <person name="Luo G."/>
        </authorList>
    </citation>
    <scope>NUCLEOTIDE SEQUENCE [LARGE SCALE GENOMIC DNA]</scope>
    <source>
        <strain evidence="5 8">AF36-7BH</strain>
        <strain evidence="4 9">AM37-3BH</strain>
    </source>
</reference>
<proteinExistence type="predicted"/>
<protein>
    <submittedName>
        <fullName evidence="2">Uncharacterized protein</fullName>
    </submittedName>
</protein>
<evidence type="ECO:0000313" key="4">
    <source>
        <dbReference type="EMBL" id="RHC15280.1"/>
    </source>
</evidence>
<dbReference type="Proteomes" id="UP000285201">
    <property type="component" value="Unassembled WGS sequence"/>
</dbReference>
<keyword evidence="1" id="KW-1133">Transmembrane helix</keyword>
<evidence type="ECO:0000256" key="1">
    <source>
        <dbReference type="SAM" id="Phobius"/>
    </source>
</evidence>
<dbReference type="EMBL" id="QSHM01000001">
    <property type="protein sequence ID" value="RHC15280.1"/>
    <property type="molecule type" value="Genomic_DNA"/>
</dbReference>
<dbReference type="EMBL" id="QROY01000003">
    <property type="protein sequence ID" value="RHL70381.1"/>
    <property type="molecule type" value="Genomic_DNA"/>
</dbReference>
<dbReference type="AlphaFoldDB" id="A0A174YP12"/>
<dbReference type="EMBL" id="CZBU01000001">
    <property type="protein sequence ID" value="CUQ75227.1"/>
    <property type="molecule type" value="Genomic_DNA"/>
</dbReference>
<evidence type="ECO:0000313" key="7">
    <source>
        <dbReference type="Proteomes" id="UP000095780"/>
    </source>
</evidence>
<dbReference type="Proteomes" id="UP000095621">
    <property type="component" value="Unassembled WGS sequence"/>
</dbReference>
<evidence type="ECO:0000313" key="6">
    <source>
        <dbReference type="Proteomes" id="UP000095621"/>
    </source>
</evidence>
<sequence length="143" mass="16442">MRKKKKFNISLLAYVLCAIMIIIIIPCVSDISGDVFRSKGRMSGYEEDSLYNDFIENNYEGLLEKTEYNTGIGKDIDKDTQDYYTFAIAYKKAVDYRVYVNNGENEKAEQVVKDIDNAQFNNVLFKEALENVKNIYISNGLSQ</sequence>
<dbReference type="Proteomes" id="UP000095780">
    <property type="component" value="Unassembled WGS sequence"/>
</dbReference>